<dbReference type="NCBIfam" id="TIGR01538">
    <property type="entry name" value="portal_SPP1"/>
    <property type="match status" value="1"/>
</dbReference>
<comment type="caution">
    <text evidence="1">The sequence shown here is derived from an EMBL/GenBank/DDBJ whole genome shotgun (WGS) entry which is preliminary data.</text>
</comment>
<proteinExistence type="predicted"/>
<evidence type="ECO:0000313" key="2">
    <source>
        <dbReference type="Proteomes" id="UP000472355"/>
    </source>
</evidence>
<dbReference type="AlphaFoldDB" id="A0A6M0SSF0"/>
<name>A0A6M0SSF0_CLOBO</name>
<organism evidence="1 2">
    <name type="scientific">Clostridium botulinum</name>
    <dbReference type="NCBI Taxonomy" id="1491"/>
    <lineage>
        <taxon>Bacteria</taxon>
        <taxon>Bacillati</taxon>
        <taxon>Bacillota</taxon>
        <taxon>Clostridia</taxon>
        <taxon>Eubacteriales</taxon>
        <taxon>Clostridiaceae</taxon>
        <taxon>Clostridium</taxon>
    </lineage>
</organism>
<sequence>MYMDSNNLTGEAIIKLIDRYKIRQVPRFEKLQKIFIGKHDILNRTMDAGKPNNKIILDYPSYITNIMTGYFMGKPVTYTTDNVEDHDYLLLIKNILDRNNEDKENVELSKEISIKGESYELLYIDENKNICFTQIPAEQLFIYYEPNFNKKIDFAIRFYNVTDILSEEETLKIELYTSNSIKYYTKISDTELQFNNEITHYFGEIPIIHFVNNKEKLGDWEKIISLINDLEERLSDNANELEAFRNAYIVATGLGLIEPEDFEKFKQVGAMALPDKDDKVEFLTKNINDDFSEHHIERIIHLIHKMAMIPDLSDKNFSGSVSGIAIQFKLYCMEQIAAIKEQNFNEGLNRRLRLITNMLNFKELTQYDSRKITAIFVRNIPANLTELAEMAYKLKGIVSDETLISQFPFVTDVQAEIEKLDFDAEKEIKRELKKDSYVPAMGYEYSMLSEERGDNNG</sequence>
<reference evidence="1 2" key="1">
    <citation type="submission" date="2019-02" db="EMBL/GenBank/DDBJ databases">
        <title>Genome sequencing of Clostridium botulinum clinical isolates.</title>
        <authorList>
            <person name="Brunt J."/>
            <person name="Van Vliet A.H.M."/>
            <person name="Stringer S.C."/>
            <person name="Grant K.A."/>
            <person name="Carter A.C."/>
            <person name="Peck M.W."/>
        </authorList>
    </citation>
    <scope>NUCLEOTIDE SEQUENCE [LARGE SCALE GENOMIC DNA]</scope>
    <source>
        <strain evidence="1 2">H113700579</strain>
    </source>
</reference>
<dbReference type="Proteomes" id="UP000472355">
    <property type="component" value="Unassembled WGS sequence"/>
</dbReference>
<dbReference type="EMBL" id="SGKU01000021">
    <property type="protein sequence ID" value="NFA42705.1"/>
    <property type="molecule type" value="Genomic_DNA"/>
</dbReference>
<dbReference type="InterPro" id="IPR006428">
    <property type="entry name" value="Portal_SPP1-type"/>
</dbReference>
<accession>A0A6M0SSF0</accession>
<dbReference type="Pfam" id="PF05133">
    <property type="entry name" value="SPP1_portal"/>
    <property type="match status" value="1"/>
</dbReference>
<dbReference type="InterPro" id="IPR021145">
    <property type="entry name" value="Portal_protein_SPP1_Gp6-like"/>
</dbReference>
<evidence type="ECO:0000313" key="1">
    <source>
        <dbReference type="EMBL" id="NFA42705.1"/>
    </source>
</evidence>
<gene>
    <name evidence="1" type="ORF">EXM65_09000</name>
</gene>
<protein>
    <submittedName>
        <fullName evidence="1">Phage portal protein</fullName>
    </submittedName>
</protein>